<gene>
    <name evidence="2" type="ORF">B0T45_00055</name>
</gene>
<dbReference type="RefSeq" id="WP_081554214.1">
    <property type="nucleotide sequence ID" value="NZ_MUKV01000001.1"/>
</dbReference>
<feature type="region of interest" description="Disordered" evidence="1">
    <location>
        <begin position="104"/>
        <end position="193"/>
    </location>
</feature>
<accession>A0A1W0DAK1</accession>
<dbReference type="AlphaFoldDB" id="A0A1W0DAK1"/>
<evidence type="ECO:0000313" key="3">
    <source>
        <dbReference type="Proteomes" id="UP000192721"/>
    </source>
</evidence>
<comment type="caution">
    <text evidence="2">The sequence shown here is derived from an EMBL/GenBank/DDBJ whole genome shotgun (WGS) entry which is preliminary data.</text>
</comment>
<proteinExistence type="predicted"/>
<feature type="compositionally biased region" description="Low complexity" evidence="1">
    <location>
        <begin position="163"/>
        <end position="186"/>
    </location>
</feature>
<dbReference type="EMBL" id="MUKV01000001">
    <property type="protein sequence ID" value="OQS44036.1"/>
    <property type="molecule type" value="Genomic_DNA"/>
</dbReference>
<protein>
    <submittedName>
        <fullName evidence="2">Uncharacterized protein</fullName>
    </submittedName>
</protein>
<evidence type="ECO:0000313" key="2">
    <source>
        <dbReference type="EMBL" id="OQS44036.1"/>
    </source>
</evidence>
<name>A0A1W0DAK1_9NEIS</name>
<organism evidence="2 3">
    <name type="scientific">Chromobacterium haemolyticum</name>
    <dbReference type="NCBI Taxonomy" id="394935"/>
    <lineage>
        <taxon>Bacteria</taxon>
        <taxon>Pseudomonadati</taxon>
        <taxon>Pseudomonadota</taxon>
        <taxon>Betaproteobacteria</taxon>
        <taxon>Neisseriales</taxon>
        <taxon>Chromobacteriaceae</taxon>
        <taxon>Chromobacterium</taxon>
    </lineage>
</organism>
<evidence type="ECO:0000256" key="1">
    <source>
        <dbReference type="SAM" id="MobiDB-lite"/>
    </source>
</evidence>
<reference evidence="2 3" key="1">
    <citation type="submission" date="2017-02" db="EMBL/GenBank/DDBJ databases">
        <title>Chromobacterium haemolyticum H5244.</title>
        <authorList>
            <person name="Gulvik C.A."/>
        </authorList>
    </citation>
    <scope>NUCLEOTIDE SEQUENCE [LARGE SCALE GENOMIC DNA]</scope>
    <source>
        <strain evidence="2 3">H5244</strain>
    </source>
</reference>
<sequence length="193" mass="20164">MKVPFFNDSKHYKTIGTTLVPPGETREVDAALLSGYQPLLAPEPDAPRHIVDVLLSGPVSELLAALPSLAREDLELLGQREQVEAARREVLGAVSKLLLDAASDDQDAHGETGQGDRLLPATSQGGNDEQPLGQTAADEENEQDGAPPPATEDKLADSEPLVDPAALALLQTALADPAMPEPAGKATAKKAGK</sequence>
<dbReference type="Proteomes" id="UP000192721">
    <property type="component" value="Unassembled WGS sequence"/>
</dbReference>